<evidence type="ECO:0000313" key="2">
    <source>
        <dbReference type="EMBL" id="GBR75902.1"/>
    </source>
</evidence>
<comment type="caution">
    <text evidence="2">The sequence shown here is derived from an EMBL/GenBank/DDBJ whole genome shotgun (WGS) entry which is preliminary data.</text>
</comment>
<sequence length="311" mass="34435">MHCLIIDVRAGRAELMPYRELPGQDILVYQISLLRRAGFKDITVLSDFIAEDFRQAGITYYACPRPPKYAFLKRVLNDQPFLLLNGPALTDYPLNKLAEAYQADKPDVLCLTGGGLLGETFYVEPTAGTSEIAAQIYIINPLLLTYYYHEYFETGLFLTEMLKHRRIIKCCSHKGWSECVNNYPAYLRAAHYLLGCGAVPGSPINNLYYGKKCEVDFTADLGGRLFFGDNCQVGAQSRLQDSLLLGQNTLGGGVRLTNCLLQKYVTIGNNCVLENCLIGERSVIGDNVRLTDFVLAPRSVIKSGSGGGHGH</sequence>
<dbReference type="AlphaFoldDB" id="A0A388TFQ3"/>
<name>A0A388TFQ3_9BACT</name>
<feature type="domain" description="Mannose-1-phosphate guanyltransferase C-terminal" evidence="1">
    <location>
        <begin position="205"/>
        <end position="302"/>
    </location>
</feature>
<evidence type="ECO:0000313" key="3">
    <source>
        <dbReference type="Proteomes" id="UP000275925"/>
    </source>
</evidence>
<dbReference type="EMBL" id="BGZO01000010">
    <property type="protein sequence ID" value="GBR75902.1"/>
    <property type="molecule type" value="Genomic_DNA"/>
</dbReference>
<dbReference type="SUPFAM" id="SSF53448">
    <property type="entry name" value="Nucleotide-diphospho-sugar transferases"/>
    <property type="match status" value="1"/>
</dbReference>
<gene>
    <name evidence="2" type="primary">gcd</name>
    <name evidence="2" type="ORF">NO2_0530</name>
</gene>
<dbReference type="InterPro" id="IPR050486">
    <property type="entry name" value="Mannose-1P_guanyltransferase"/>
</dbReference>
<reference evidence="2 3" key="1">
    <citation type="journal article" date="2019" name="ISME J.">
        <title>Genome analyses of uncultured TG2/ZB3 bacteria in 'Margulisbacteria' specifically attached to ectosymbiotic spirochetes of protists in the termite gut.</title>
        <authorList>
            <person name="Utami Y.D."/>
            <person name="Kuwahara H."/>
            <person name="Igai K."/>
            <person name="Murakami T."/>
            <person name="Sugaya K."/>
            <person name="Morikawa T."/>
            <person name="Nagura Y."/>
            <person name="Yuki M."/>
            <person name="Deevong P."/>
            <person name="Inoue T."/>
            <person name="Kihara K."/>
            <person name="Lo N."/>
            <person name="Yamada A."/>
            <person name="Ohkuma M."/>
            <person name="Hongoh Y."/>
        </authorList>
    </citation>
    <scope>NUCLEOTIDE SEQUENCE [LARGE SCALE GENOMIC DNA]</scope>
    <source>
        <strain evidence="2">NkOx7-02</strain>
    </source>
</reference>
<dbReference type="InterPro" id="IPR029044">
    <property type="entry name" value="Nucleotide-diphossugar_trans"/>
</dbReference>
<dbReference type="Gene3D" id="2.160.10.10">
    <property type="entry name" value="Hexapeptide repeat proteins"/>
    <property type="match status" value="1"/>
</dbReference>
<evidence type="ECO:0000259" key="1">
    <source>
        <dbReference type="Pfam" id="PF25087"/>
    </source>
</evidence>
<dbReference type="InterPro" id="IPR056729">
    <property type="entry name" value="GMPPB_C"/>
</dbReference>
<organism evidence="2 3">
    <name type="scientific">Candidatus Termititenax persephonae</name>
    <dbReference type="NCBI Taxonomy" id="2218525"/>
    <lineage>
        <taxon>Bacteria</taxon>
        <taxon>Bacillati</taxon>
        <taxon>Candidatus Margulisiibacteriota</taxon>
        <taxon>Candidatus Termititenacia</taxon>
        <taxon>Candidatus Termititenacales</taxon>
        <taxon>Candidatus Termititenacaceae</taxon>
        <taxon>Candidatus Termititenax</taxon>
    </lineage>
</organism>
<dbReference type="Proteomes" id="UP000275925">
    <property type="component" value="Unassembled WGS sequence"/>
</dbReference>
<proteinExistence type="predicted"/>
<keyword evidence="3" id="KW-1185">Reference proteome</keyword>
<dbReference type="PANTHER" id="PTHR22572">
    <property type="entry name" value="SUGAR-1-PHOSPHATE GUANYL TRANSFERASE"/>
    <property type="match status" value="1"/>
</dbReference>
<protein>
    <submittedName>
        <fullName evidence="2">Nucleoside-diphosphate-sugar pyrophosphorylase</fullName>
    </submittedName>
</protein>
<dbReference type="Pfam" id="PF25087">
    <property type="entry name" value="GMPPB_C"/>
    <property type="match status" value="1"/>
</dbReference>
<dbReference type="Gene3D" id="3.90.550.10">
    <property type="entry name" value="Spore Coat Polysaccharide Biosynthesis Protein SpsA, Chain A"/>
    <property type="match status" value="1"/>
</dbReference>
<accession>A0A388TFQ3</accession>